<evidence type="ECO:0000256" key="5">
    <source>
        <dbReference type="ARBA" id="ARBA00023242"/>
    </source>
</evidence>
<dbReference type="InterPro" id="IPR036864">
    <property type="entry name" value="Zn2-C6_fun-type_DNA-bd_sf"/>
</dbReference>
<feature type="compositionally biased region" description="Basic residues" evidence="6">
    <location>
        <begin position="181"/>
        <end position="193"/>
    </location>
</feature>
<comment type="subcellular location">
    <subcellularLocation>
        <location evidence="1">Nucleus</location>
    </subcellularLocation>
</comment>
<name>A0AAN8F5V0_9EURO</name>
<dbReference type="Pfam" id="PF00172">
    <property type="entry name" value="Zn_clus"/>
    <property type="match status" value="1"/>
</dbReference>
<evidence type="ECO:0000259" key="7">
    <source>
        <dbReference type="PROSITE" id="PS50048"/>
    </source>
</evidence>
<keyword evidence="3" id="KW-0238">DNA-binding</keyword>
<gene>
    <name evidence="8" type="ORF">OHC33_001685</name>
</gene>
<dbReference type="SUPFAM" id="SSF57701">
    <property type="entry name" value="Zn2/Cys6 DNA-binding domain"/>
    <property type="match status" value="1"/>
</dbReference>
<dbReference type="GO" id="GO:0000981">
    <property type="term" value="F:DNA-binding transcription factor activity, RNA polymerase II-specific"/>
    <property type="evidence" value="ECO:0007669"/>
    <property type="project" value="InterPro"/>
</dbReference>
<dbReference type="GO" id="GO:0000976">
    <property type="term" value="F:transcription cis-regulatory region binding"/>
    <property type="evidence" value="ECO:0007669"/>
    <property type="project" value="TreeGrafter"/>
</dbReference>
<dbReference type="InterPro" id="IPR001138">
    <property type="entry name" value="Zn2Cys6_DnaBD"/>
</dbReference>
<keyword evidence="5" id="KW-0539">Nucleus</keyword>
<accession>A0AAN8F5V0</accession>
<feature type="compositionally biased region" description="Low complexity" evidence="6">
    <location>
        <begin position="757"/>
        <end position="771"/>
    </location>
</feature>
<organism evidence="8 9">
    <name type="scientific">Knufia fluminis</name>
    <dbReference type="NCBI Taxonomy" id="191047"/>
    <lineage>
        <taxon>Eukaryota</taxon>
        <taxon>Fungi</taxon>
        <taxon>Dikarya</taxon>
        <taxon>Ascomycota</taxon>
        <taxon>Pezizomycotina</taxon>
        <taxon>Eurotiomycetes</taxon>
        <taxon>Chaetothyriomycetidae</taxon>
        <taxon>Chaetothyriales</taxon>
        <taxon>Trichomeriaceae</taxon>
        <taxon>Knufia</taxon>
    </lineage>
</organism>
<evidence type="ECO:0000313" key="9">
    <source>
        <dbReference type="Proteomes" id="UP001316803"/>
    </source>
</evidence>
<dbReference type="Gene3D" id="4.10.240.10">
    <property type="entry name" value="Zn(2)-C6 fungal-type DNA-binding domain"/>
    <property type="match status" value="1"/>
</dbReference>
<dbReference type="GO" id="GO:0005634">
    <property type="term" value="C:nucleus"/>
    <property type="evidence" value="ECO:0007669"/>
    <property type="project" value="UniProtKB-SubCell"/>
</dbReference>
<keyword evidence="4" id="KW-0804">Transcription</keyword>
<feature type="domain" description="Zn(2)-C6 fungal-type" evidence="7">
    <location>
        <begin position="96"/>
        <end position="126"/>
    </location>
</feature>
<dbReference type="GO" id="GO:0045944">
    <property type="term" value="P:positive regulation of transcription by RNA polymerase II"/>
    <property type="evidence" value="ECO:0007669"/>
    <property type="project" value="TreeGrafter"/>
</dbReference>
<keyword evidence="2" id="KW-0805">Transcription regulation</keyword>
<dbReference type="SMART" id="SM00066">
    <property type="entry name" value="GAL4"/>
    <property type="match status" value="1"/>
</dbReference>
<evidence type="ECO:0000313" key="8">
    <source>
        <dbReference type="EMBL" id="KAK5957313.1"/>
    </source>
</evidence>
<dbReference type="Pfam" id="PF11951">
    <property type="entry name" value="Fungal_trans_2"/>
    <property type="match status" value="1"/>
</dbReference>
<feature type="region of interest" description="Disordered" evidence="6">
    <location>
        <begin position="125"/>
        <end position="246"/>
    </location>
</feature>
<dbReference type="EMBL" id="JAKLMC020000003">
    <property type="protein sequence ID" value="KAK5957313.1"/>
    <property type="molecule type" value="Genomic_DNA"/>
</dbReference>
<feature type="region of interest" description="Disordered" evidence="6">
    <location>
        <begin position="748"/>
        <end position="815"/>
    </location>
</feature>
<feature type="compositionally biased region" description="Low complexity" evidence="6">
    <location>
        <begin position="212"/>
        <end position="225"/>
    </location>
</feature>
<dbReference type="CDD" id="cd00067">
    <property type="entry name" value="GAL4"/>
    <property type="match status" value="1"/>
</dbReference>
<comment type="caution">
    <text evidence="8">The sequence shown here is derived from an EMBL/GenBank/DDBJ whole genome shotgun (WGS) entry which is preliminary data.</text>
</comment>
<dbReference type="GO" id="GO:0008270">
    <property type="term" value="F:zinc ion binding"/>
    <property type="evidence" value="ECO:0007669"/>
    <property type="project" value="InterPro"/>
</dbReference>
<evidence type="ECO:0000256" key="4">
    <source>
        <dbReference type="ARBA" id="ARBA00023163"/>
    </source>
</evidence>
<dbReference type="PROSITE" id="PS00463">
    <property type="entry name" value="ZN2_CY6_FUNGAL_1"/>
    <property type="match status" value="1"/>
</dbReference>
<feature type="compositionally biased region" description="Acidic residues" evidence="6">
    <location>
        <begin position="159"/>
        <end position="172"/>
    </location>
</feature>
<reference evidence="8 9" key="1">
    <citation type="submission" date="2022-12" db="EMBL/GenBank/DDBJ databases">
        <title>Genomic features and morphological characterization of a novel Knufia sp. strain isolated from spacecraft assembly facility.</title>
        <authorList>
            <person name="Teixeira M."/>
            <person name="Chander A.M."/>
            <person name="Stajich J.E."/>
            <person name="Venkateswaran K."/>
        </authorList>
    </citation>
    <scope>NUCLEOTIDE SEQUENCE [LARGE SCALE GENOMIC DNA]</scope>
    <source>
        <strain evidence="8 9">FJI-L2-BK-P2</strain>
    </source>
</reference>
<dbReference type="Proteomes" id="UP001316803">
    <property type="component" value="Unassembled WGS sequence"/>
</dbReference>
<dbReference type="PANTHER" id="PTHR37534:SF10">
    <property type="entry name" value="ZN(II)2CYS6 TRANSCRIPTION FACTOR (EUROFUNG)"/>
    <property type="match status" value="1"/>
</dbReference>
<dbReference type="PROSITE" id="PS50048">
    <property type="entry name" value="ZN2_CY6_FUNGAL_2"/>
    <property type="match status" value="1"/>
</dbReference>
<evidence type="ECO:0000256" key="2">
    <source>
        <dbReference type="ARBA" id="ARBA00023015"/>
    </source>
</evidence>
<evidence type="ECO:0000256" key="3">
    <source>
        <dbReference type="ARBA" id="ARBA00023125"/>
    </source>
</evidence>
<proteinExistence type="predicted"/>
<dbReference type="PANTHER" id="PTHR37534">
    <property type="entry name" value="TRANSCRIPTIONAL ACTIVATOR PROTEIN UGA3"/>
    <property type="match status" value="1"/>
</dbReference>
<dbReference type="AlphaFoldDB" id="A0AAN8F5V0"/>
<evidence type="ECO:0000256" key="6">
    <source>
        <dbReference type="SAM" id="MobiDB-lite"/>
    </source>
</evidence>
<dbReference type="InterPro" id="IPR021858">
    <property type="entry name" value="Fun_TF"/>
</dbReference>
<protein>
    <recommendedName>
        <fullName evidence="7">Zn(2)-C6 fungal-type domain-containing protein</fullName>
    </recommendedName>
</protein>
<sequence>MSGPYDYPMSIPPLDHYDPSYSVYDLQYGGFQRPSGPPTPHEGFAFWYRPPDAQESIYGRDPSMFARGMPMASVTMHDSAAKLESLNIKHRRTRSGCFTCRARRVKCDETRPICDRCRKGNRECEFPQSTSAAKRAKTGEPKSATSETGSDMLDTIKDESEEEEDYEEEDEQPPPPPPPKQRQRRPSVPRKRAQTITGASKAQRHRQQSNVSSASQEKPSSPSEASELDTPLSPAHQRPAFNPSERKIQLKIKSELKQEMETYLRFQHDYMTYYHYLFKLDPEDFVHGELIDLALRFEPLLYAVIAFAAYHYTVRLPESEADFNSFWKYYCKSIVKLREHLAANKERNDLVLLTVLQLATFEEYMGDWTNLATHHRAAHGIITSRYKPETIMSTDRGRKMFDWYMRLDVISGLMAVRDIAMDRSWLAYAELWHIERMDSEGGDQLHSTMERFGKSLSLIAHDIAHTFAQANQNVDRPGFSLESVLDQVKEVYVRLDELRRQIQELNDPALAGVDSRIKHTEDEAFDANIPLFRGELWPLNFVWIDWYGMYLLLKNQTFLAMRKARRTQQDTEQEEEGPPQIPPELINYAKIQCQIYNAIAQSTTAPAGATLVCYANLGLSTVFLPREPPGTNAKYTRWARRQLAKIEQQGYVWPPHFRKEMAMLWNDPTVESWWLPNNEGKTRILGEIRGVVEERIVLAAQGPDDGRTDLREIKGLFEKMEIHGSRRASSASFDPAYMGTSAGMAHAASMVSTPEDGSSAGSASGFSPRASVPEAANVGGKQKPRGRKDSHPESPLSQSRSAPGNRMSGIWEEQP</sequence>
<evidence type="ECO:0000256" key="1">
    <source>
        <dbReference type="ARBA" id="ARBA00004123"/>
    </source>
</evidence>
<keyword evidence="9" id="KW-1185">Reference proteome</keyword>